<dbReference type="EMBL" id="BARV01000934">
    <property type="protein sequence ID" value="GAH90557.1"/>
    <property type="molecule type" value="Genomic_DNA"/>
</dbReference>
<organism evidence="1">
    <name type="scientific">marine sediment metagenome</name>
    <dbReference type="NCBI Taxonomy" id="412755"/>
    <lineage>
        <taxon>unclassified sequences</taxon>
        <taxon>metagenomes</taxon>
        <taxon>ecological metagenomes</taxon>
    </lineage>
</organism>
<evidence type="ECO:0000313" key="1">
    <source>
        <dbReference type="EMBL" id="GAH90557.1"/>
    </source>
</evidence>
<protein>
    <submittedName>
        <fullName evidence="1">Uncharacterized protein</fullName>
    </submittedName>
</protein>
<sequence>RLQAYVGGAWVDALIDIIDRVSSTWSAWLPLDTPRISSRWRFEITTFDTESQLGELELKGIAIG</sequence>
<name>X1J9C4_9ZZZZ</name>
<feature type="non-terminal residue" evidence="1">
    <location>
        <position position="1"/>
    </location>
</feature>
<proteinExistence type="predicted"/>
<accession>X1J9C4</accession>
<dbReference type="AlphaFoldDB" id="X1J9C4"/>
<gene>
    <name evidence="1" type="ORF">S06H3_02995</name>
</gene>
<comment type="caution">
    <text evidence="1">The sequence shown here is derived from an EMBL/GenBank/DDBJ whole genome shotgun (WGS) entry which is preliminary data.</text>
</comment>
<reference evidence="1" key="1">
    <citation type="journal article" date="2014" name="Front. Microbiol.">
        <title>High frequency of phylogenetically diverse reductive dehalogenase-homologous genes in deep subseafloor sedimentary metagenomes.</title>
        <authorList>
            <person name="Kawai M."/>
            <person name="Futagami T."/>
            <person name="Toyoda A."/>
            <person name="Takaki Y."/>
            <person name="Nishi S."/>
            <person name="Hori S."/>
            <person name="Arai W."/>
            <person name="Tsubouchi T."/>
            <person name="Morono Y."/>
            <person name="Uchiyama I."/>
            <person name="Ito T."/>
            <person name="Fujiyama A."/>
            <person name="Inagaki F."/>
            <person name="Takami H."/>
        </authorList>
    </citation>
    <scope>NUCLEOTIDE SEQUENCE</scope>
    <source>
        <strain evidence="1">Expedition CK06-06</strain>
    </source>
</reference>